<name>A0A2G9YVU8_9BACT</name>
<dbReference type="AlphaFoldDB" id="A0A2G9YVU8"/>
<accession>A0A2G9YVU8</accession>
<sequence length="205" mass="24092">MVNILKKENITKEMADEIMKLRGEIRGIGLKTDMDSLRKKKGKEYLVKMGEELERLGYPLKYNEINIGAFYPIGQDVLDLLVIWKLLDFDKTMIKEIGYDAPNFSIFLKIFLKHFASMKDTLKQARAMEREHYTIGEFKLVELNEEKRYAILRMDDFDIHPIVCLVLEGYFAKLCQMMIREGKAVCEETECTFRGGKTHEYLVKW</sequence>
<dbReference type="InterPro" id="IPR007110">
    <property type="entry name" value="Ig-like_dom"/>
</dbReference>
<proteinExistence type="predicted"/>
<evidence type="ECO:0000259" key="1">
    <source>
        <dbReference type="PROSITE" id="PS50835"/>
    </source>
</evidence>
<dbReference type="EMBL" id="PCRP01000059">
    <property type="protein sequence ID" value="PIP23376.1"/>
    <property type="molecule type" value="Genomic_DNA"/>
</dbReference>
<reference evidence="2 3" key="1">
    <citation type="submission" date="2017-09" db="EMBL/GenBank/DDBJ databases">
        <title>Depth-based differentiation of microbial function through sediment-hosted aquifers and enrichment of novel symbionts in the deep terrestrial subsurface.</title>
        <authorList>
            <person name="Probst A.J."/>
            <person name="Ladd B."/>
            <person name="Jarett J.K."/>
            <person name="Geller-Mcgrath D.E."/>
            <person name="Sieber C.M."/>
            <person name="Emerson J.B."/>
            <person name="Anantharaman K."/>
            <person name="Thomas B.C."/>
            <person name="Malmstrom R."/>
            <person name="Stieglmeier M."/>
            <person name="Klingl A."/>
            <person name="Woyke T."/>
            <person name="Ryan C.M."/>
            <person name="Banfield J.F."/>
        </authorList>
    </citation>
    <scope>NUCLEOTIDE SEQUENCE [LARGE SCALE GENOMIC DNA]</scope>
    <source>
        <strain evidence="2">CG23_combo_of_CG06-09_8_20_14_all_38_19</strain>
    </source>
</reference>
<evidence type="ECO:0000313" key="3">
    <source>
        <dbReference type="Proteomes" id="UP000230273"/>
    </source>
</evidence>
<protein>
    <recommendedName>
        <fullName evidence="1">Ig-like domain-containing protein</fullName>
    </recommendedName>
</protein>
<gene>
    <name evidence="2" type="ORF">COX36_03705</name>
</gene>
<dbReference type="PROSITE" id="PS50835">
    <property type="entry name" value="IG_LIKE"/>
    <property type="match status" value="1"/>
</dbReference>
<feature type="domain" description="Ig-like" evidence="1">
    <location>
        <begin position="161"/>
        <end position="205"/>
    </location>
</feature>
<organism evidence="2 3">
    <name type="scientific">Candidatus Nealsonbacteria bacterium CG23_combo_of_CG06-09_8_20_14_all_38_19</name>
    <dbReference type="NCBI Taxonomy" id="1974721"/>
    <lineage>
        <taxon>Bacteria</taxon>
        <taxon>Candidatus Nealsoniibacteriota</taxon>
    </lineage>
</organism>
<evidence type="ECO:0000313" key="2">
    <source>
        <dbReference type="EMBL" id="PIP23376.1"/>
    </source>
</evidence>
<dbReference type="Proteomes" id="UP000230273">
    <property type="component" value="Unassembled WGS sequence"/>
</dbReference>
<comment type="caution">
    <text evidence="2">The sequence shown here is derived from an EMBL/GenBank/DDBJ whole genome shotgun (WGS) entry which is preliminary data.</text>
</comment>